<dbReference type="InterPro" id="IPR025645">
    <property type="entry name" value="DUF4349"/>
</dbReference>
<keyword evidence="1" id="KW-0175">Coiled coil</keyword>
<reference evidence="5 6" key="1">
    <citation type="submission" date="2020-01" db="EMBL/GenBank/DDBJ databases">
        <title>Anaeroalcalibacter tamaniensis gen. nov., sp. nov., moderately halophilic strictly anaerobic fermenter bacterium from mud volcano of Taman peninsula.</title>
        <authorList>
            <person name="Frolova A."/>
            <person name="Merkel A.Y."/>
            <person name="Slobodkin A.I."/>
        </authorList>
    </citation>
    <scope>NUCLEOTIDE SEQUENCE [LARGE SCALE GENOMIC DNA]</scope>
    <source>
        <strain evidence="5 6">F-3ap</strain>
    </source>
</reference>
<feature type="transmembrane region" description="Helical" evidence="3">
    <location>
        <begin position="286"/>
        <end position="310"/>
    </location>
</feature>
<gene>
    <name evidence="5" type="ORF">GXN74_10400</name>
</gene>
<feature type="region of interest" description="Disordered" evidence="2">
    <location>
        <begin position="31"/>
        <end position="79"/>
    </location>
</feature>
<feature type="coiled-coil region" evidence="1">
    <location>
        <begin position="174"/>
        <end position="238"/>
    </location>
</feature>
<feature type="domain" description="DUF4349" evidence="4">
    <location>
        <begin position="88"/>
        <end position="306"/>
    </location>
</feature>
<dbReference type="Proteomes" id="UP000461585">
    <property type="component" value="Unassembled WGS sequence"/>
</dbReference>
<accession>A0A7X5HWX8</accession>
<keyword evidence="6" id="KW-1185">Reference proteome</keyword>
<evidence type="ECO:0000313" key="6">
    <source>
        <dbReference type="Proteomes" id="UP000461585"/>
    </source>
</evidence>
<sequence length="337" mass="37681">MKRSRGNRKRTGRMLLVLLLTGIVLASACGSRKESPAMDTGSSTGGAAPAEGYYNESVSDGEFGRGETSKEETGQAQGTDIAQLPSDRKMIENVSIQLETTTFLETEGQMMALVGAYQGYVEWSNVDGIGILQQGNRYQSRRGSYTIRIPVTGFSTFVEELKSLGNTINTSVNRQDVTTQVVDLEARLKSLQMQEERLLAILAEADELQYVLELERELADVRYRIETNTAELRNLENRVRFGTVQLQLIEVIRPTEIQQTPVTVWERISTGFLNAAKDVGTFFVDLFVFLVVNIPYLVILAFLALVAVPVSKLYRRWRGRHSLAHPPVEGPDREKKE</sequence>
<evidence type="ECO:0000256" key="3">
    <source>
        <dbReference type="SAM" id="Phobius"/>
    </source>
</evidence>
<evidence type="ECO:0000256" key="2">
    <source>
        <dbReference type="SAM" id="MobiDB-lite"/>
    </source>
</evidence>
<name>A0A7X5HWX8_9FIRM</name>
<dbReference type="AlphaFoldDB" id="A0A7X5HWX8"/>
<dbReference type="RefSeq" id="WP_162370876.1">
    <property type="nucleotide sequence ID" value="NZ_JAAEEH010000029.1"/>
</dbReference>
<feature type="compositionally biased region" description="Basic and acidic residues" evidence="2">
    <location>
        <begin position="62"/>
        <end position="73"/>
    </location>
</feature>
<evidence type="ECO:0000256" key="1">
    <source>
        <dbReference type="SAM" id="Coils"/>
    </source>
</evidence>
<dbReference type="EMBL" id="JAAEEH010000029">
    <property type="protein sequence ID" value="NDL68151.1"/>
    <property type="molecule type" value="Genomic_DNA"/>
</dbReference>
<comment type="caution">
    <text evidence="5">The sequence shown here is derived from an EMBL/GenBank/DDBJ whole genome shotgun (WGS) entry which is preliminary data.</text>
</comment>
<evidence type="ECO:0000259" key="4">
    <source>
        <dbReference type="Pfam" id="PF14257"/>
    </source>
</evidence>
<dbReference type="PROSITE" id="PS51257">
    <property type="entry name" value="PROKAR_LIPOPROTEIN"/>
    <property type="match status" value="1"/>
</dbReference>
<proteinExistence type="predicted"/>
<evidence type="ECO:0000313" key="5">
    <source>
        <dbReference type="EMBL" id="NDL68151.1"/>
    </source>
</evidence>
<keyword evidence="3" id="KW-0472">Membrane</keyword>
<organism evidence="5 6">
    <name type="scientific">Anaerotalea alkaliphila</name>
    <dbReference type="NCBI Taxonomy" id="2662126"/>
    <lineage>
        <taxon>Bacteria</taxon>
        <taxon>Bacillati</taxon>
        <taxon>Bacillota</taxon>
        <taxon>Clostridia</taxon>
        <taxon>Eubacteriales</taxon>
        <taxon>Anaerotalea</taxon>
    </lineage>
</organism>
<protein>
    <submittedName>
        <fullName evidence="5">DUF4349 domain-containing protein</fullName>
    </submittedName>
</protein>
<keyword evidence="3" id="KW-1133">Transmembrane helix</keyword>
<keyword evidence="3" id="KW-0812">Transmembrane</keyword>
<dbReference type="Pfam" id="PF14257">
    <property type="entry name" value="DUF4349"/>
    <property type="match status" value="1"/>
</dbReference>